<accession>A0A6J7DI87</accession>
<dbReference type="EMBL" id="CAFBLP010000011">
    <property type="protein sequence ID" value="CAB4868079.1"/>
    <property type="molecule type" value="Genomic_DNA"/>
</dbReference>
<gene>
    <name evidence="2" type="ORF">UFOPK3376_00656</name>
</gene>
<organism evidence="2">
    <name type="scientific">freshwater metagenome</name>
    <dbReference type="NCBI Taxonomy" id="449393"/>
    <lineage>
        <taxon>unclassified sequences</taxon>
        <taxon>metagenomes</taxon>
        <taxon>ecological metagenomes</taxon>
    </lineage>
</organism>
<feature type="region of interest" description="Disordered" evidence="1">
    <location>
        <begin position="34"/>
        <end position="86"/>
    </location>
</feature>
<dbReference type="Pfam" id="PF04311">
    <property type="entry name" value="DUF459"/>
    <property type="match status" value="1"/>
</dbReference>
<dbReference type="AlphaFoldDB" id="A0A6J7DI87"/>
<name>A0A6J7DI87_9ZZZZ</name>
<proteinExistence type="predicted"/>
<evidence type="ECO:0000313" key="2">
    <source>
        <dbReference type="EMBL" id="CAB4868079.1"/>
    </source>
</evidence>
<protein>
    <submittedName>
        <fullName evidence="2">Unannotated protein</fullName>
    </submittedName>
</protein>
<evidence type="ECO:0000256" key="1">
    <source>
        <dbReference type="SAM" id="MobiDB-lite"/>
    </source>
</evidence>
<feature type="compositionally biased region" description="Low complexity" evidence="1">
    <location>
        <begin position="34"/>
        <end position="80"/>
    </location>
</feature>
<dbReference type="InterPro" id="IPR007407">
    <property type="entry name" value="DUF459"/>
</dbReference>
<dbReference type="SUPFAM" id="SSF52266">
    <property type="entry name" value="SGNH hydrolase"/>
    <property type="match status" value="1"/>
</dbReference>
<dbReference type="InterPro" id="IPR036514">
    <property type="entry name" value="SGNH_hydro_sf"/>
</dbReference>
<reference evidence="2" key="1">
    <citation type="submission" date="2020-05" db="EMBL/GenBank/DDBJ databases">
        <authorList>
            <person name="Chiriac C."/>
            <person name="Salcher M."/>
            <person name="Ghai R."/>
            <person name="Kavagutti S V."/>
        </authorList>
    </citation>
    <scope>NUCLEOTIDE SEQUENCE</scope>
</reference>
<dbReference type="Gene3D" id="3.40.50.1110">
    <property type="entry name" value="SGNH hydrolase"/>
    <property type="match status" value="1"/>
</dbReference>
<sequence>MRRRAATALAAAVLLVAGVVVSWSLFGAGRNSIAGPGPTTASTADGGATTVAGATAPASTPPVTTVPATTLPATTLPDAGRTPTTTDPARVYIAGDSDAGAFAPYLETLLAGTGVIRTTLDYKVSSGLARPDFYDWPAHFATQLPVTNPDIVIVTFGGNDGQPIHGLNKQVDSPEWRAEYGKRVGSVMDLLGADGRTLIWVGIPNDNEPVNTARLKIQDEVVRDQVAKHPTVVYIDSWNIFSGLDGGYAEYVVDPRDGVSKKVRSSTDGFHLNSTGAEILALHIAVAVQADLRERGAAM</sequence>